<organism evidence="5 6">
    <name type="scientific">Pseudobacteroides cellulosolvens ATCC 35603 = DSM 2933</name>
    <dbReference type="NCBI Taxonomy" id="398512"/>
    <lineage>
        <taxon>Bacteria</taxon>
        <taxon>Bacillati</taxon>
        <taxon>Bacillota</taxon>
        <taxon>Clostridia</taxon>
        <taxon>Eubacteriales</taxon>
        <taxon>Oscillospiraceae</taxon>
        <taxon>Pseudobacteroides</taxon>
    </lineage>
</organism>
<feature type="domain" description="HTH araC/xylS-type" evidence="4">
    <location>
        <begin position="8"/>
        <end position="106"/>
    </location>
</feature>
<dbReference type="Pfam" id="PF12833">
    <property type="entry name" value="HTH_18"/>
    <property type="match status" value="1"/>
</dbReference>
<evidence type="ECO:0000313" key="6">
    <source>
        <dbReference type="Proteomes" id="UP000036923"/>
    </source>
</evidence>
<evidence type="ECO:0000256" key="1">
    <source>
        <dbReference type="ARBA" id="ARBA00023015"/>
    </source>
</evidence>
<dbReference type="PANTHER" id="PTHR47504:SF5">
    <property type="entry name" value="RIGHT ORIGIN-BINDING PROTEIN"/>
    <property type="match status" value="1"/>
</dbReference>
<evidence type="ECO:0000256" key="3">
    <source>
        <dbReference type="ARBA" id="ARBA00023163"/>
    </source>
</evidence>
<dbReference type="InterPro" id="IPR050959">
    <property type="entry name" value="MarA-like"/>
</dbReference>
<name>A0A0L6JPW8_9FIRM</name>
<dbReference type="GO" id="GO:0043565">
    <property type="term" value="F:sequence-specific DNA binding"/>
    <property type="evidence" value="ECO:0007669"/>
    <property type="project" value="InterPro"/>
</dbReference>
<dbReference type="SUPFAM" id="SSF46689">
    <property type="entry name" value="Homeodomain-like"/>
    <property type="match status" value="2"/>
</dbReference>
<dbReference type="EMBL" id="LGTC01000001">
    <property type="protein sequence ID" value="KNY27886.1"/>
    <property type="molecule type" value="Genomic_DNA"/>
</dbReference>
<evidence type="ECO:0000259" key="4">
    <source>
        <dbReference type="PROSITE" id="PS01124"/>
    </source>
</evidence>
<gene>
    <name evidence="5" type="ORF">Bccel_3157</name>
</gene>
<dbReference type="STRING" id="398512.Bccel_3157"/>
<evidence type="ECO:0000256" key="2">
    <source>
        <dbReference type="ARBA" id="ARBA00023125"/>
    </source>
</evidence>
<keyword evidence="1" id="KW-0805">Transcription regulation</keyword>
<dbReference type="PROSITE" id="PS01124">
    <property type="entry name" value="HTH_ARAC_FAMILY_2"/>
    <property type="match status" value="1"/>
</dbReference>
<reference evidence="6" key="1">
    <citation type="submission" date="2015-07" db="EMBL/GenBank/DDBJ databases">
        <title>Near-Complete Genome Sequence of the Cellulolytic Bacterium Bacteroides (Pseudobacteroides) cellulosolvens ATCC 35603.</title>
        <authorList>
            <person name="Dassa B."/>
            <person name="Utturkar S.M."/>
            <person name="Klingeman D.M."/>
            <person name="Hurt R.A."/>
            <person name="Keller M."/>
            <person name="Xu J."/>
            <person name="Reddy Y.H.K."/>
            <person name="Borovok I."/>
            <person name="Grinberg I.R."/>
            <person name="Lamed R."/>
            <person name="Zhivin O."/>
            <person name="Bayer E.A."/>
            <person name="Brown S.D."/>
        </authorList>
    </citation>
    <scope>NUCLEOTIDE SEQUENCE [LARGE SCALE GENOMIC DNA]</scope>
    <source>
        <strain evidence="6">DSM 2933</strain>
    </source>
</reference>
<dbReference type="PATRIC" id="fig|398512.5.peg.3305"/>
<keyword evidence="6" id="KW-1185">Reference proteome</keyword>
<sequence>MGWLERMNKAMSYIEENLSNKIDLKEVAKLACCSSYHFPRMFSSIAGISLSEYIRRRRLSLAAFELQSTNVRVIDVALKYGYDSPDSFARAFYNLHGVKPTAARLRGIQLKAYPKMSFQITIKGETEMEYRIEELDFEFLVVGIKEPVVTEDAFKIIPELWRKASENGFSWNGKNDNT</sequence>
<protein>
    <submittedName>
        <fullName evidence="5">Transcriptional regulator with only HTH domain, AraC family</fullName>
    </submittedName>
</protein>
<dbReference type="SMART" id="SM00342">
    <property type="entry name" value="HTH_ARAC"/>
    <property type="match status" value="1"/>
</dbReference>
<dbReference type="InterPro" id="IPR009057">
    <property type="entry name" value="Homeodomain-like_sf"/>
</dbReference>
<evidence type="ECO:0000313" key="5">
    <source>
        <dbReference type="EMBL" id="KNY27886.1"/>
    </source>
</evidence>
<dbReference type="InterPro" id="IPR018060">
    <property type="entry name" value="HTH_AraC"/>
</dbReference>
<keyword evidence="2" id="KW-0238">DNA-binding</keyword>
<dbReference type="Proteomes" id="UP000036923">
    <property type="component" value="Unassembled WGS sequence"/>
</dbReference>
<accession>A0A0L6JPW8</accession>
<keyword evidence="3" id="KW-0804">Transcription</keyword>
<dbReference type="GO" id="GO:0003700">
    <property type="term" value="F:DNA-binding transcription factor activity"/>
    <property type="evidence" value="ECO:0007669"/>
    <property type="project" value="InterPro"/>
</dbReference>
<dbReference type="Gene3D" id="1.10.10.60">
    <property type="entry name" value="Homeodomain-like"/>
    <property type="match status" value="2"/>
</dbReference>
<comment type="caution">
    <text evidence="5">The sequence shown here is derived from an EMBL/GenBank/DDBJ whole genome shotgun (WGS) entry which is preliminary data.</text>
</comment>
<dbReference type="eggNOG" id="COG2207">
    <property type="taxonomic scope" value="Bacteria"/>
</dbReference>
<dbReference type="PANTHER" id="PTHR47504">
    <property type="entry name" value="RIGHT ORIGIN-BINDING PROTEIN"/>
    <property type="match status" value="1"/>
</dbReference>
<dbReference type="AlphaFoldDB" id="A0A0L6JPW8"/>
<proteinExistence type="predicted"/>